<evidence type="ECO:0000313" key="5">
    <source>
        <dbReference type="Proteomes" id="UP000000267"/>
    </source>
</evidence>
<protein>
    <recommendedName>
        <fullName evidence="3">RRM domain-containing protein</fullName>
    </recommendedName>
</protein>
<sequence length="634" mass="71678">MLSKSGILNTLPLNVQRKNDSSKNNNDITKSLIKSGIKEITAVLHNEKEENFSVSTRSSLTEMSDIVKLTAATNETKKNENLDDIAPKNNNVIESKQSIALYIGDLEKFVTEDMLKNFFAMYKSLLSVKICVDSHSGESLGYGYLNLTTKEEADDLMERFNYTPIFGKVVRIMPSLRNSQTRKNMGTNVFFSDLPLSEKSITTRDFYNFFKAYGNILSCKLNTSKNIGFIFFENESSAKEVISKFNANELLYGYKINCGVHIDKSIRKNLGTEKQKSASSESCSHRLTPICRPNEHSTERKSILVKNLPKEISDYEISSIFGNFGSIESTKRLESIGENIGIVITYSENTNTKEIINNINKLDVEGHVVKAFELTKLKSNESPKNLHNSIKKTSTIYLGNLSTVCTKEFLTQLCIQESIKIDSIEITSYNKDPLTFSGYVKCKTKFDAKKLFKFIRNRLIGGSVVSASWENTIGGIPISNLKQENTSSETNTNPVQINIPVYNPAWNIGFIPQYPNQYLNLNNQLNSLPNQGYSVPQAIVHQRALLPKSNINKKHVLELLRRQVKKGLDFLKFPSATRESNLTCITKYIFEMYWSKDVSKLNTFLSLLNSSTYNEGILQKQIEDSANYLGFGRY</sequence>
<dbReference type="Proteomes" id="UP000000267">
    <property type="component" value="Unassembled WGS sequence"/>
</dbReference>
<evidence type="ECO:0000313" key="4">
    <source>
        <dbReference type="EMBL" id="EDO19586.1"/>
    </source>
</evidence>
<dbReference type="GO" id="GO:0006417">
    <property type="term" value="P:regulation of translation"/>
    <property type="evidence" value="ECO:0007669"/>
    <property type="project" value="EnsemblFungi"/>
</dbReference>
<accession>A7TDW6</accession>
<dbReference type="RefSeq" id="XP_001647444.1">
    <property type="nucleotide sequence ID" value="XM_001647394.1"/>
</dbReference>
<dbReference type="InterPro" id="IPR035979">
    <property type="entry name" value="RBD_domain_sf"/>
</dbReference>
<dbReference type="InterPro" id="IPR012677">
    <property type="entry name" value="Nucleotide-bd_a/b_plait_sf"/>
</dbReference>
<dbReference type="GeneID" id="5547947"/>
<dbReference type="eggNOG" id="KOG0123">
    <property type="taxonomic scope" value="Eukaryota"/>
</dbReference>
<dbReference type="PROSITE" id="PS50102">
    <property type="entry name" value="RRM"/>
    <property type="match status" value="3"/>
</dbReference>
<dbReference type="GO" id="GO:0005628">
    <property type="term" value="C:prospore membrane"/>
    <property type="evidence" value="ECO:0007669"/>
    <property type="project" value="EnsemblFungi"/>
</dbReference>
<feature type="domain" description="RRM" evidence="3">
    <location>
        <begin position="187"/>
        <end position="273"/>
    </location>
</feature>
<keyword evidence="5" id="KW-1185">Reference proteome</keyword>
<dbReference type="KEGG" id="vpo:Kpol_1018p122"/>
<keyword evidence="1 2" id="KW-0694">RNA-binding</keyword>
<dbReference type="Gene3D" id="3.30.70.330">
    <property type="match status" value="3"/>
</dbReference>
<evidence type="ECO:0000256" key="2">
    <source>
        <dbReference type="PROSITE-ProRule" id="PRU00176"/>
    </source>
</evidence>
<dbReference type="PANTHER" id="PTHR48025">
    <property type="entry name" value="OS02G0815200 PROTEIN"/>
    <property type="match status" value="1"/>
</dbReference>
<dbReference type="SUPFAM" id="SSF54928">
    <property type="entry name" value="RNA-binding domain, RBD"/>
    <property type="match status" value="2"/>
</dbReference>
<dbReference type="InParanoid" id="A7TDW6"/>
<dbReference type="PANTHER" id="PTHR48025:SF1">
    <property type="entry name" value="RRM DOMAIN-CONTAINING PROTEIN"/>
    <property type="match status" value="1"/>
</dbReference>
<dbReference type="AlphaFoldDB" id="A7TDW6"/>
<dbReference type="Pfam" id="PF00076">
    <property type="entry name" value="RRM_1"/>
    <property type="match status" value="3"/>
</dbReference>
<dbReference type="InterPro" id="IPR050502">
    <property type="entry name" value="Euk_RNA-bind_prot"/>
</dbReference>
<name>A7TDW6_VANPO</name>
<organism evidence="5">
    <name type="scientific">Vanderwaltozyma polyspora (strain ATCC 22028 / DSM 70294 / BCRC 21397 / CBS 2163 / NBRC 10782 / NRRL Y-8283 / UCD 57-17)</name>
    <name type="common">Kluyveromyces polysporus</name>
    <dbReference type="NCBI Taxonomy" id="436907"/>
    <lineage>
        <taxon>Eukaryota</taxon>
        <taxon>Fungi</taxon>
        <taxon>Dikarya</taxon>
        <taxon>Ascomycota</taxon>
        <taxon>Saccharomycotina</taxon>
        <taxon>Saccharomycetes</taxon>
        <taxon>Saccharomycetales</taxon>
        <taxon>Saccharomycetaceae</taxon>
        <taxon>Vanderwaltozyma</taxon>
    </lineage>
</organism>
<dbReference type="GO" id="GO:0043934">
    <property type="term" value="P:sporulation"/>
    <property type="evidence" value="ECO:0007669"/>
    <property type="project" value="EnsemblFungi"/>
</dbReference>
<feature type="domain" description="RRM" evidence="3">
    <location>
        <begin position="301"/>
        <end position="376"/>
    </location>
</feature>
<dbReference type="GO" id="GO:0003729">
    <property type="term" value="F:mRNA binding"/>
    <property type="evidence" value="ECO:0007669"/>
    <property type="project" value="TreeGrafter"/>
</dbReference>
<dbReference type="CDD" id="cd21604">
    <property type="entry name" value="RRM4_PES4_MIP6"/>
    <property type="match status" value="1"/>
</dbReference>
<feature type="domain" description="RRM" evidence="3">
    <location>
        <begin position="99"/>
        <end position="177"/>
    </location>
</feature>
<dbReference type="OMA" id="AKVCYDF"/>
<dbReference type="SMART" id="SM00360">
    <property type="entry name" value="RRM"/>
    <property type="match status" value="4"/>
</dbReference>
<gene>
    <name evidence="4" type="ORF">Kpol_1018p122</name>
</gene>
<dbReference type="PhylomeDB" id="A7TDW6"/>
<dbReference type="STRING" id="436907.A7TDW6"/>
<evidence type="ECO:0000259" key="3">
    <source>
        <dbReference type="PROSITE" id="PS50102"/>
    </source>
</evidence>
<dbReference type="InterPro" id="IPR000504">
    <property type="entry name" value="RRM_dom"/>
</dbReference>
<dbReference type="OrthoDB" id="1749473at2759"/>
<dbReference type="GO" id="GO:0016071">
    <property type="term" value="P:mRNA metabolic process"/>
    <property type="evidence" value="ECO:0007669"/>
    <property type="project" value="EnsemblFungi"/>
</dbReference>
<dbReference type="HOGENOM" id="CLU_020939_0_0_1"/>
<dbReference type="GO" id="GO:0010609">
    <property type="term" value="P:mRNA localization resulting in post-transcriptional regulation of gene expression"/>
    <property type="evidence" value="ECO:0007669"/>
    <property type="project" value="EnsemblFungi"/>
</dbReference>
<proteinExistence type="predicted"/>
<reference evidence="4 5" key="1">
    <citation type="journal article" date="2007" name="Proc. Natl. Acad. Sci. U.S.A.">
        <title>Independent sorting-out of thousands of duplicated gene pairs in two yeast species descended from a whole-genome duplication.</title>
        <authorList>
            <person name="Scannell D.R."/>
            <person name="Frank A.C."/>
            <person name="Conant G.C."/>
            <person name="Byrne K.P."/>
            <person name="Woolfit M."/>
            <person name="Wolfe K.H."/>
        </authorList>
    </citation>
    <scope>NUCLEOTIDE SEQUENCE [LARGE SCALE GENOMIC DNA]</scope>
    <source>
        <strain evidence="5">ATCC 22028 / DSM 70294 / BCRC 21397 / CBS 2163 / NBRC 10782 / NRRL Y-8283 / UCD 57-17</strain>
    </source>
</reference>
<dbReference type="EMBL" id="DS480378">
    <property type="protein sequence ID" value="EDO19586.1"/>
    <property type="molecule type" value="Genomic_DNA"/>
</dbReference>
<evidence type="ECO:0000256" key="1">
    <source>
        <dbReference type="ARBA" id="ARBA00022884"/>
    </source>
</evidence>